<dbReference type="InterPro" id="IPR050226">
    <property type="entry name" value="NagZ_Beta-hexosaminidase"/>
</dbReference>
<evidence type="ECO:0000256" key="3">
    <source>
        <dbReference type="ARBA" id="ARBA00023295"/>
    </source>
</evidence>
<dbReference type="GO" id="GO:0005975">
    <property type="term" value="P:carbohydrate metabolic process"/>
    <property type="evidence" value="ECO:0007669"/>
    <property type="project" value="InterPro"/>
</dbReference>
<protein>
    <submittedName>
        <fullName evidence="5">Glycoside hydrolase family 3 protein</fullName>
    </submittedName>
</protein>
<comment type="similarity">
    <text evidence="1">Belongs to the glycosyl hydrolase 3 family.</text>
</comment>
<accession>A0A934VAA2</accession>
<dbReference type="PANTHER" id="PTHR30480:SF16">
    <property type="entry name" value="GLYCOSIDE HYDROLASE FAMILY 3 DOMAIN PROTEIN"/>
    <property type="match status" value="1"/>
</dbReference>
<dbReference type="InterPro" id="IPR001764">
    <property type="entry name" value="Glyco_hydro_3_N"/>
</dbReference>
<comment type="caution">
    <text evidence="5">The sequence shown here is derived from an EMBL/GenBank/DDBJ whole genome shotgun (WGS) entry which is preliminary data.</text>
</comment>
<dbReference type="PANTHER" id="PTHR30480">
    <property type="entry name" value="BETA-HEXOSAMINIDASE-RELATED"/>
    <property type="match status" value="1"/>
</dbReference>
<evidence type="ECO:0000256" key="1">
    <source>
        <dbReference type="ARBA" id="ARBA00005336"/>
    </source>
</evidence>
<dbReference type="GO" id="GO:0009254">
    <property type="term" value="P:peptidoglycan turnover"/>
    <property type="evidence" value="ECO:0007669"/>
    <property type="project" value="TreeGrafter"/>
</dbReference>
<dbReference type="InterPro" id="IPR036962">
    <property type="entry name" value="Glyco_hydro_3_N_sf"/>
</dbReference>
<dbReference type="SUPFAM" id="SSF51445">
    <property type="entry name" value="(Trans)glycosidases"/>
    <property type="match status" value="1"/>
</dbReference>
<evidence type="ECO:0000313" key="5">
    <source>
        <dbReference type="EMBL" id="MBK1814940.1"/>
    </source>
</evidence>
<evidence type="ECO:0000313" key="6">
    <source>
        <dbReference type="Proteomes" id="UP000600139"/>
    </source>
</evidence>
<dbReference type="Pfam" id="PF00933">
    <property type="entry name" value="Glyco_hydro_3"/>
    <property type="match status" value="1"/>
</dbReference>
<gene>
    <name evidence="5" type="ORF">JIN84_04895</name>
</gene>
<keyword evidence="3" id="KW-0326">Glycosidase</keyword>
<keyword evidence="2 5" id="KW-0378">Hydrolase</keyword>
<sequence length="390" mass="42719">MKRVPSTRSGKVQCRMGDGMERVTRVPSGAWILPMMDGSLLVLGIAGTELTCGEAALFRKLQPAGYILFSRNIGTAGQTRKLTDDLRGISYDTPIIAIDQEGGRVTRTKDIAPVAPSAPALAAVGDMGKIADAGAFTGDLLRMLGVNLNFAPVLDLDHFPGMQNALRGRCWGRDPQRVIDFAGHWNRWMRKRSVAGCAKHFPACGRAQSDPHHDLPSSPATLDELLREDVIPYTALMPELDSIMLAHVEFPNIDPEFPASLSPRIIRRFLRDQLGFDRHVVLTDDLDMGAITNRYGRGEDVKLAITAGNDLALICHRTDTAEVAAAAIAGLPRWMVDEAHERVHRLRRRLHSPPEWSEKKWLATCDSLAELAAAVPEIGTPQADSPVADY</sequence>
<reference evidence="5" key="1">
    <citation type="submission" date="2021-01" db="EMBL/GenBank/DDBJ databases">
        <title>Modified the classification status of verrucomicrobia.</title>
        <authorList>
            <person name="Feng X."/>
        </authorList>
    </citation>
    <scope>NUCLEOTIDE SEQUENCE</scope>
    <source>
        <strain evidence="5">JCM 18052</strain>
    </source>
</reference>
<dbReference type="InterPro" id="IPR017853">
    <property type="entry name" value="GH"/>
</dbReference>
<dbReference type="AlphaFoldDB" id="A0A934VAA2"/>
<dbReference type="EMBL" id="JAENIK010000004">
    <property type="protein sequence ID" value="MBK1814940.1"/>
    <property type="molecule type" value="Genomic_DNA"/>
</dbReference>
<feature type="domain" description="Glycoside hydrolase family 3 N-terminal" evidence="4">
    <location>
        <begin position="55"/>
        <end position="346"/>
    </location>
</feature>
<organism evidence="5 6">
    <name type="scientific">Luteolibacter yonseiensis</name>
    <dbReference type="NCBI Taxonomy" id="1144680"/>
    <lineage>
        <taxon>Bacteria</taxon>
        <taxon>Pseudomonadati</taxon>
        <taxon>Verrucomicrobiota</taxon>
        <taxon>Verrucomicrobiia</taxon>
        <taxon>Verrucomicrobiales</taxon>
        <taxon>Verrucomicrobiaceae</taxon>
        <taxon>Luteolibacter</taxon>
    </lineage>
</organism>
<keyword evidence="6" id="KW-1185">Reference proteome</keyword>
<dbReference type="Proteomes" id="UP000600139">
    <property type="component" value="Unassembled WGS sequence"/>
</dbReference>
<dbReference type="Gene3D" id="3.20.20.300">
    <property type="entry name" value="Glycoside hydrolase, family 3, N-terminal domain"/>
    <property type="match status" value="1"/>
</dbReference>
<name>A0A934VAA2_9BACT</name>
<evidence type="ECO:0000256" key="2">
    <source>
        <dbReference type="ARBA" id="ARBA00022801"/>
    </source>
</evidence>
<proteinExistence type="inferred from homology"/>
<dbReference type="GO" id="GO:0004553">
    <property type="term" value="F:hydrolase activity, hydrolyzing O-glycosyl compounds"/>
    <property type="evidence" value="ECO:0007669"/>
    <property type="project" value="InterPro"/>
</dbReference>
<evidence type="ECO:0000259" key="4">
    <source>
        <dbReference type="Pfam" id="PF00933"/>
    </source>
</evidence>
<dbReference type="RefSeq" id="WP_200349888.1">
    <property type="nucleotide sequence ID" value="NZ_BAABHZ010000010.1"/>
</dbReference>